<comment type="caution">
    <text evidence="5">The sequence shown here is derived from an EMBL/GenBank/DDBJ whole genome shotgun (WGS) entry which is preliminary data.</text>
</comment>
<dbReference type="AlphaFoldDB" id="Q0G2R1"/>
<keyword evidence="3" id="KW-0862">Zinc</keyword>
<keyword evidence="3" id="KW-0479">Metal-binding</keyword>
<evidence type="ECO:0000256" key="1">
    <source>
        <dbReference type="ARBA" id="ARBA00022603"/>
    </source>
</evidence>
<keyword evidence="6" id="KW-1185">Reference proteome</keyword>
<protein>
    <submittedName>
        <fullName evidence="5">Homocysteine S-methyltransferase</fullName>
    </submittedName>
</protein>
<dbReference type="Proteomes" id="UP000004310">
    <property type="component" value="Unassembled WGS sequence"/>
</dbReference>
<feature type="binding site" evidence="3">
    <location>
        <position position="274"/>
    </location>
    <ligand>
        <name>Zn(2+)</name>
        <dbReference type="ChEBI" id="CHEBI:29105"/>
    </ligand>
</feature>
<dbReference type="SUPFAM" id="SSF82282">
    <property type="entry name" value="Homocysteine S-methyltransferase"/>
    <property type="match status" value="1"/>
</dbReference>
<reference evidence="5 6" key="1">
    <citation type="journal article" date="2010" name="J. Bacteriol.">
        <title>Genome sequence of Fulvimarina pelagi HTCC2506T, a Mn(II)-oxidizing alphaproteobacterium possessing an aerobic anoxygenic photosynthetic gene cluster and Xanthorhodopsin.</title>
        <authorList>
            <person name="Kang I."/>
            <person name="Oh H.M."/>
            <person name="Lim S.I."/>
            <person name="Ferriera S."/>
            <person name="Giovannoni S.J."/>
            <person name="Cho J.C."/>
        </authorList>
    </citation>
    <scope>NUCLEOTIDE SEQUENCE [LARGE SCALE GENOMIC DNA]</scope>
    <source>
        <strain evidence="5 6">HTCC2506</strain>
    </source>
</reference>
<feature type="binding site" evidence="3">
    <location>
        <position position="205"/>
    </location>
    <ligand>
        <name>Zn(2+)</name>
        <dbReference type="ChEBI" id="CHEBI:29105"/>
    </ligand>
</feature>
<keyword evidence="2 3" id="KW-0808">Transferase</keyword>
<dbReference type="HOGENOM" id="CLU_062282_0_0_5"/>
<name>Q0G2R1_9HYPH</name>
<feature type="domain" description="Hcy-binding" evidence="4">
    <location>
        <begin position="1"/>
        <end position="289"/>
    </location>
</feature>
<dbReference type="InterPro" id="IPR003726">
    <property type="entry name" value="HCY_dom"/>
</dbReference>
<dbReference type="GO" id="GO:0008168">
    <property type="term" value="F:methyltransferase activity"/>
    <property type="evidence" value="ECO:0007669"/>
    <property type="project" value="UniProtKB-UniRule"/>
</dbReference>
<proteinExistence type="predicted"/>
<feature type="binding site" evidence="3">
    <location>
        <position position="275"/>
    </location>
    <ligand>
        <name>Zn(2+)</name>
        <dbReference type="ChEBI" id="CHEBI:29105"/>
    </ligand>
</feature>
<dbReference type="PANTHER" id="PTHR11103">
    <property type="entry name" value="SLR1189 PROTEIN"/>
    <property type="match status" value="1"/>
</dbReference>
<keyword evidence="1 3" id="KW-0489">Methyltransferase</keyword>
<dbReference type="PROSITE" id="PS50970">
    <property type="entry name" value="HCY"/>
    <property type="match status" value="1"/>
</dbReference>
<dbReference type="Gene3D" id="3.20.20.330">
    <property type="entry name" value="Homocysteine-binding-like domain"/>
    <property type="match status" value="1"/>
</dbReference>
<dbReference type="STRING" id="217511.GCA_001463845_03203"/>
<dbReference type="InterPro" id="IPR036589">
    <property type="entry name" value="HCY_dom_sf"/>
</dbReference>
<dbReference type="PANTHER" id="PTHR11103:SF18">
    <property type="entry name" value="SLR1189 PROTEIN"/>
    <property type="match status" value="1"/>
</dbReference>
<dbReference type="EMBL" id="AATP01000002">
    <property type="protein sequence ID" value="EAU42120.1"/>
    <property type="molecule type" value="Genomic_DNA"/>
</dbReference>
<sequence>METYLIFHEGFELPLFASYPLLGTAEGRKRLRTYYRRHMIIAADCGMGFVLESPTWRASRRWGEQLGHDAVELRRFNLDAIALLSDLRAEAPQGKPCIVSGNIGPRGDGYRPDETLTAEEAEAYHAEQIGWFAETDADIVSAFTITTVAEAVGIIRAAKKKSLRTVVSFTVETDGRLPDGTPLGEAIKRTDAETDGAAEYLMINCAHPDHFRHAVAAGAKWLERIGGIRANASRLSHAELDAAEELDDGNPAELAGAYDELLDMLPNLRVLGGCCGTDHRHVAAIASACRHHNPQGVPV</sequence>
<dbReference type="eggNOG" id="COG2040">
    <property type="taxonomic scope" value="Bacteria"/>
</dbReference>
<organism evidence="5 6">
    <name type="scientific">Fulvimarina pelagi HTCC2506</name>
    <dbReference type="NCBI Taxonomy" id="314231"/>
    <lineage>
        <taxon>Bacteria</taxon>
        <taxon>Pseudomonadati</taxon>
        <taxon>Pseudomonadota</taxon>
        <taxon>Alphaproteobacteria</taxon>
        <taxon>Hyphomicrobiales</taxon>
        <taxon>Aurantimonadaceae</taxon>
        <taxon>Fulvimarina</taxon>
    </lineage>
</organism>
<evidence type="ECO:0000313" key="6">
    <source>
        <dbReference type="Proteomes" id="UP000004310"/>
    </source>
</evidence>
<dbReference type="Pfam" id="PF02574">
    <property type="entry name" value="S-methyl_trans"/>
    <property type="match status" value="1"/>
</dbReference>
<dbReference type="GO" id="GO:0032259">
    <property type="term" value="P:methylation"/>
    <property type="evidence" value="ECO:0007669"/>
    <property type="project" value="UniProtKB-KW"/>
</dbReference>
<evidence type="ECO:0000259" key="4">
    <source>
        <dbReference type="PROSITE" id="PS50970"/>
    </source>
</evidence>
<gene>
    <name evidence="5" type="ORF">FP2506_16844</name>
</gene>
<dbReference type="GO" id="GO:0046872">
    <property type="term" value="F:metal ion binding"/>
    <property type="evidence" value="ECO:0007669"/>
    <property type="project" value="UniProtKB-KW"/>
</dbReference>
<accession>Q0G2R1</accession>
<evidence type="ECO:0000313" key="5">
    <source>
        <dbReference type="EMBL" id="EAU42120.1"/>
    </source>
</evidence>
<evidence type="ECO:0000256" key="2">
    <source>
        <dbReference type="ARBA" id="ARBA00022679"/>
    </source>
</evidence>
<comment type="cofactor">
    <cofactor evidence="3">
        <name>Zn(2+)</name>
        <dbReference type="ChEBI" id="CHEBI:29105"/>
    </cofactor>
</comment>
<evidence type="ECO:0000256" key="3">
    <source>
        <dbReference type="PROSITE-ProRule" id="PRU00333"/>
    </source>
</evidence>